<reference evidence="3" key="1">
    <citation type="submission" date="2014-03" db="EMBL/GenBank/DDBJ databases">
        <authorList>
            <person name="Aksoy S."/>
            <person name="Warren W."/>
            <person name="Wilson R.K."/>
        </authorList>
    </citation>
    <scope>NUCLEOTIDE SEQUENCE [LARGE SCALE GENOMIC DNA]</scope>
    <source>
        <strain evidence="3">IAEA</strain>
    </source>
</reference>
<dbReference type="EnsemblMetazoa" id="GPAI026748-RA">
    <property type="protein sequence ID" value="GPAI026748-PA"/>
    <property type="gene ID" value="GPAI026748"/>
</dbReference>
<dbReference type="VEuPathDB" id="VectorBase:GPAI026748"/>
<evidence type="ECO:0000256" key="1">
    <source>
        <dbReference type="SAM" id="Phobius"/>
    </source>
</evidence>
<proteinExistence type="predicted"/>
<evidence type="ECO:0000313" key="3">
    <source>
        <dbReference type="Proteomes" id="UP000092445"/>
    </source>
</evidence>
<evidence type="ECO:0000313" key="2">
    <source>
        <dbReference type="EnsemblMetazoa" id="GPAI026748-PA"/>
    </source>
</evidence>
<keyword evidence="3" id="KW-1185">Reference proteome</keyword>
<reference evidence="2" key="2">
    <citation type="submission" date="2020-05" db="UniProtKB">
        <authorList>
            <consortium name="EnsemblMetazoa"/>
        </authorList>
    </citation>
    <scope>IDENTIFICATION</scope>
    <source>
        <strain evidence="2">IAEA</strain>
    </source>
</reference>
<name>A0A1A9Z6V0_GLOPL</name>
<keyword evidence="1" id="KW-1133">Transmembrane helix</keyword>
<dbReference type="AlphaFoldDB" id="A0A1A9Z6V0"/>
<sequence length="140" mass="15279">MNISRSPINVVDSQCQQPVWPAILSRVYSIVSFVAGSILMNCLLGLHITYAHVDCLVTQKKRTAAVLLGKILGSTVVRHTGLRSKFECAPVFLQVGMALDNGKSAAAAALNIAVEARKFREERLGTLTFIFFRKAVDFLG</sequence>
<accession>A0A1A9Z6V0</accession>
<dbReference type="EnsemblMetazoa" id="GPAI005643-RA">
    <property type="protein sequence ID" value="GPAI005643-PA"/>
    <property type="gene ID" value="GPAI005643"/>
</dbReference>
<keyword evidence="1" id="KW-0812">Transmembrane</keyword>
<dbReference type="VEuPathDB" id="VectorBase:GPAI005643"/>
<organism evidence="2 3">
    <name type="scientific">Glossina pallidipes</name>
    <name type="common">Tsetse fly</name>
    <dbReference type="NCBI Taxonomy" id="7398"/>
    <lineage>
        <taxon>Eukaryota</taxon>
        <taxon>Metazoa</taxon>
        <taxon>Ecdysozoa</taxon>
        <taxon>Arthropoda</taxon>
        <taxon>Hexapoda</taxon>
        <taxon>Insecta</taxon>
        <taxon>Pterygota</taxon>
        <taxon>Neoptera</taxon>
        <taxon>Endopterygota</taxon>
        <taxon>Diptera</taxon>
        <taxon>Brachycera</taxon>
        <taxon>Muscomorpha</taxon>
        <taxon>Hippoboscoidea</taxon>
        <taxon>Glossinidae</taxon>
        <taxon>Glossina</taxon>
    </lineage>
</organism>
<dbReference type="Proteomes" id="UP000092445">
    <property type="component" value="Unassembled WGS sequence"/>
</dbReference>
<keyword evidence="1" id="KW-0472">Membrane</keyword>
<feature type="transmembrane region" description="Helical" evidence="1">
    <location>
        <begin position="27"/>
        <end position="53"/>
    </location>
</feature>
<protein>
    <submittedName>
        <fullName evidence="2">Uncharacterized protein</fullName>
    </submittedName>
</protein>